<dbReference type="STRING" id="666681.M301_0500"/>
<dbReference type="EMBL" id="CP002056">
    <property type="protein sequence ID" value="ADI28884.1"/>
    <property type="molecule type" value="Genomic_DNA"/>
</dbReference>
<organism evidence="1 2">
    <name type="scientific">Methylotenera versatilis (strain 301)</name>
    <dbReference type="NCBI Taxonomy" id="666681"/>
    <lineage>
        <taxon>Bacteria</taxon>
        <taxon>Pseudomonadati</taxon>
        <taxon>Pseudomonadota</taxon>
        <taxon>Betaproteobacteria</taxon>
        <taxon>Nitrosomonadales</taxon>
        <taxon>Methylophilaceae</taxon>
        <taxon>Methylotenera</taxon>
    </lineage>
</organism>
<accession>D7DMH3</accession>
<evidence type="ECO:0000313" key="2">
    <source>
        <dbReference type="Proteomes" id="UP000000383"/>
    </source>
</evidence>
<name>D7DMH3_METV0</name>
<dbReference type="AlphaFoldDB" id="D7DMH3"/>
<proteinExistence type="predicted"/>
<reference evidence="1 2" key="2">
    <citation type="journal article" date="2011" name="J. Bacteriol.">
        <title>Genomes of three methylotrophs from a single niche uncover genetic and metabolic divergence of Methylophilaceae.</title>
        <authorList>
            <person name="Lapidus A."/>
            <person name="Clum A."/>
            <person name="Labutti K."/>
            <person name="Kaluzhnaya M.G."/>
            <person name="Lim S."/>
            <person name="Beck D.A."/>
            <person name="Glavina Del Rio T."/>
            <person name="Nolan M."/>
            <person name="Mavromatis K."/>
            <person name="Huntemann M."/>
            <person name="Lucas S."/>
            <person name="Lidstrom M.E."/>
            <person name="Ivanova N."/>
            <person name="Chistoserdova L."/>
        </authorList>
    </citation>
    <scope>NUCLEOTIDE SEQUENCE [LARGE SCALE GENOMIC DNA]</scope>
    <source>
        <strain evidence="1 2">301</strain>
    </source>
</reference>
<dbReference type="KEGG" id="meh:M301_0500"/>
<dbReference type="HOGENOM" id="CLU_1641770_0_0_4"/>
<evidence type="ECO:0000313" key="1">
    <source>
        <dbReference type="EMBL" id="ADI28884.1"/>
    </source>
</evidence>
<reference evidence="2" key="1">
    <citation type="submission" date="2010-05" db="EMBL/GenBank/DDBJ databases">
        <title>Complete sequence of Methylotenera sp. 301.</title>
        <authorList>
            <person name="Lucas S."/>
            <person name="Copeland A."/>
            <person name="Lapidus A."/>
            <person name="Cheng J.-F."/>
            <person name="Bruce D."/>
            <person name="Goodwin L."/>
            <person name="Pitluck S."/>
            <person name="Clum A."/>
            <person name="Land M."/>
            <person name="Hauser L."/>
            <person name="Kyrpides N."/>
            <person name="Ivanova N."/>
            <person name="Chistoservova L."/>
            <person name="Kalyuzhnaya M."/>
            <person name="Woyke T."/>
        </authorList>
    </citation>
    <scope>NUCLEOTIDE SEQUENCE [LARGE SCALE GENOMIC DNA]</scope>
    <source>
        <strain evidence="2">301</strain>
    </source>
</reference>
<dbReference type="RefSeq" id="WP_013147200.1">
    <property type="nucleotide sequence ID" value="NC_014207.1"/>
</dbReference>
<dbReference type="Proteomes" id="UP000000383">
    <property type="component" value="Chromosome"/>
</dbReference>
<keyword evidence="2" id="KW-1185">Reference proteome</keyword>
<sequence>MIQKIRLCCFNLAFRGAHHSLHLPQKVFATRDLPACYSKDSYAPEQVRALNRYHIVVGKNEYVFWFKEGDQNTHWVSTASNNIDEFIRQFYREKIFGEFAPYSLIVTQMLYGQYIEFVKNGKVDKFERKKLQVQNKLSAFLNNYFNTSKYKLLKFLIKLTN</sequence>
<protein>
    <submittedName>
        <fullName evidence="1">Uncharacterized protein</fullName>
    </submittedName>
</protein>
<gene>
    <name evidence="1" type="ordered locus">M301_0500</name>
</gene>